<organism evidence="3 4">
    <name type="scientific">Chlamydomonas reinhardtii</name>
    <name type="common">Chlamydomonas smithii</name>
    <dbReference type="NCBI Taxonomy" id="3055"/>
    <lineage>
        <taxon>Eukaryota</taxon>
        <taxon>Viridiplantae</taxon>
        <taxon>Chlorophyta</taxon>
        <taxon>core chlorophytes</taxon>
        <taxon>Chlorophyceae</taxon>
        <taxon>CS clade</taxon>
        <taxon>Chlamydomonadales</taxon>
        <taxon>Chlamydomonadaceae</taxon>
        <taxon>Chlamydomonas</taxon>
    </lineage>
</organism>
<evidence type="ECO:0000313" key="4">
    <source>
        <dbReference type="Proteomes" id="UP000006906"/>
    </source>
</evidence>
<feature type="compositionally biased region" description="Basic residues" evidence="1">
    <location>
        <begin position="30"/>
        <end position="47"/>
    </location>
</feature>
<dbReference type="InParanoid" id="A0A2K3D623"/>
<dbReference type="ExpressionAtlas" id="A0A2K3D623">
    <property type="expression patterns" value="baseline"/>
</dbReference>
<dbReference type="Proteomes" id="UP000006906">
    <property type="component" value="Chromosome 12"/>
</dbReference>
<gene>
    <name evidence="3" type="ORF">CHLRE_12g552100v5</name>
</gene>
<feature type="compositionally biased region" description="Pro residues" evidence="1">
    <location>
        <begin position="65"/>
        <end position="98"/>
    </location>
</feature>
<reference evidence="3 4" key="1">
    <citation type="journal article" date="2007" name="Science">
        <title>The Chlamydomonas genome reveals the evolution of key animal and plant functions.</title>
        <authorList>
            <person name="Merchant S.S."/>
            <person name="Prochnik S.E."/>
            <person name="Vallon O."/>
            <person name="Harris E.H."/>
            <person name="Karpowicz S.J."/>
            <person name="Witman G.B."/>
            <person name="Terry A."/>
            <person name="Salamov A."/>
            <person name="Fritz-Laylin L.K."/>
            <person name="Marechal-Drouard L."/>
            <person name="Marshall W.F."/>
            <person name="Qu L.H."/>
            <person name="Nelson D.R."/>
            <person name="Sanderfoot A.A."/>
            <person name="Spalding M.H."/>
            <person name="Kapitonov V.V."/>
            <person name="Ren Q."/>
            <person name="Ferris P."/>
            <person name="Lindquist E."/>
            <person name="Shapiro H."/>
            <person name="Lucas S.M."/>
            <person name="Grimwood J."/>
            <person name="Schmutz J."/>
            <person name="Cardol P."/>
            <person name="Cerutti H."/>
            <person name="Chanfreau G."/>
            <person name="Chen C.L."/>
            <person name="Cognat V."/>
            <person name="Croft M.T."/>
            <person name="Dent R."/>
            <person name="Dutcher S."/>
            <person name="Fernandez E."/>
            <person name="Fukuzawa H."/>
            <person name="Gonzalez-Ballester D."/>
            <person name="Gonzalez-Halphen D."/>
            <person name="Hallmann A."/>
            <person name="Hanikenne M."/>
            <person name="Hippler M."/>
            <person name="Inwood W."/>
            <person name="Jabbari K."/>
            <person name="Kalanon M."/>
            <person name="Kuras R."/>
            <person name="Lefebvre P.A."/>
            <person name="Lemaire S.D."/>
            <person name="Lobanov A.V."/>
            <person name="Lohr M."/>
            <person name="Manuell A."/>
            <person name="Meier I."/>
            <person name="Mets L."/>
            <person name="Mittag M."/>
            <person name="Mittelmeier T."/>
            <person name="Moroney J.V."/>
            <person name="Moseley J."/>
            <person name="Napoli C."/>
            <person name="Nedelcu A.M."/>
            <person name="Niyogi K."/>
            <person name="Novoselov S.V."/>
            <person name="Paulsen I.T."/>
            <person name="Pazour G."/>
            <person name="Purton S."/>
            <person name="Ral J.P."/>
            <person name="Riano-Pachon D.M."/>
            <person name="Riekhof W."/>
            <person name="Rymarquis L."/>
            <person name="Schroda M."/>
            <person name="Stern D."/>
            <person name="Umen J."/>
            <person name="Willows R."/>
            <person name="Wilson N."/>
            <person name="Zimmer S.L."/>
            <person name="Allmer J."/>
            <person name="Balk J."/>
            <person name="Bisova K."/>
            <person name="Chen C.J."/>
            <person name="Elias M."/>
            <person name="Gendler K."/>
            <person name="Hauser C."/>
            <person name="Lamb M.R."/>
            <person name="Ledford H."/>
            <person name="Long J.C."/>
            <person name="Minagawa J."/>
            <person name="Page M.D."/>
            <person name="Pan J."/>
            <person name="Pootakham W."/>
            <person name="Roje S."/>
            <person name="Rose A."/>
            <person name="Stahlberg E."/>
            <person name="Terauchi A.M."/>
            <person name="Yang P."/>
            <person name="Ball S."/>
            <person name="Bowler C."/>
            <person name="Dieckmann C.L."/>
            <person name="Gladyshev V.N."/>
            <person name="Green P."/>
            <person name="Jorgensen R."/>
            <person name="Mayfield S."/>
            <person name="Mueller-Roeber B."/>
            <person name="Rajamani S."/>
            <person name="Sayre R.T."/>
            <person name="Brokstein P."/>
            <person name="Dubchak I."/>
            <person name="Goodstein D."/>
            <person name="Hornick L."/>
            <person name="Huang Y.W."/>
            <person name="Jhaveri J."/>
            <person name="Luo Y."/>
            <person name="Martinez D."/>
            <person name="Ngau W.C."/>
            <person name="Otillar B."/>
            <person name="Poliakov A."/>
            <person name="Porter A."/>
            <person name="Szajkowski L."/>
            <person name="Werner G."/>
            <person name="Zhou K."/>
            <person name="Grigoriev I.V."/>
            <person name="Rokhsar D.S."/>
            <person name="Grossman A.R."/>
        </authorList>
    </citation>
    <scope>NUCLEOTIDE SEQUENCE [LARGE SCALE GENOMIC DNA]</scope>
    <source>
        <strain evidence="4">CC-503</strain>
    </source>
</reference>
<feature type="region of interest" description="Disordered" evidence="1">
    <location>
        <begin position="29"/>
        <end position="101"/>
    </location>
</feature>
<keyword evidence="4" id="KW-1185">Reference proteome</keyword>
<keyword evidence="2" id="KW-0732">Signal</keyword>
<dbReference type="AlphaFoldDB" id="A0A2K3D623"/>
<protein>
    <submittedName>
        <fullName evidence="3">Uncharacterized protein</fullName>
    </submittedName>
</protein>
<dbReference type="GeneID" id="5719678"/>
<name>A0A2K3D623_CHLRE</name>
<dbReference type="RefSeq" id="XP_001694137.2">
    <property type="nucleotide sequence ID" value="XM_001694085.2"/>
</dbReference>
<proteinExistence type="predicted"/>
<accession>A0A2K3D623</accession>
<feature type="chain" id="PRO_5014423805" evidence="2">
    <location>
        <begin position="26"/>
        <end position="251"/>
    </location>
</feature>
<dbReference type="PaxDb" id="3055-EDP03073"/>
<evidence type="ECO:0000256" key="1">
    <source>
        <dbReference type="SAM" id="MobiDB-lite"/>
    </source>
</evidence>
<evidence type="ECO:0000256" key="2">
    <source>
        <dbReference type="SAM" id="SignalP"/>
    </source>
</evidence>
<sequence>MAGPATLVVLLVCSLGILELNGVQSAPVVKLHRNPPPRRANSPHKGRPPAVRVTSPPSAQSPAVLEPPSPAPGPPPASPPPRPPQDPPASPFAPPPDYGPTYTLRAQTAAVRFFQNNDDFGLRVDLAVPNPAAPTTKVWAPWCATQKQMEQRVFVGSIVSLLCKAALPESGGGFIASDSAWAIPTGPVPTGMGYLNPAEYKAWVFIPDEKLPGADVAYDKTTIDLSLFKVMTTPCESGLVLVANCVFLGRR</sequence>
<dbReference type="OrthoDB" id="539679at2759"/>
<dbReference type="Gramene" id="PNW75986">
    <property type="protein sequence ID" value="PNW75986"/>
    <property type="gene ID" value="CHLRE_12g552100v5"/>
</dbReference>
<feature type="signal peptide" evidence="2">
    <location>
        <begin position="1"/>
        <end position="25"/>
    </location>
</feature>
<dbReference type="KEGG" id="cre:CHLRE_12g552100v5"/>
<evidence type="ECO:0000313" key="3">
    <source>
        <dbReference type="EMBL" id="PNW75986.1"/>
    </source>
</evidence>
<dbReference type="EMBL" id="CM008973">
    <property type="protein sequence ID" value="PNW75986.1"/>
    <property type="molecule type" value="Genomic_DNA"/>
</dbReference>